<accession>A0A834Y0L2</accession>
<feature type="transmembrane region" description="Helical" evidence="1">
    <location>
        <begin position="28"/>
        <end position="49"/>
    </location>
</feature>
<comment type="caution">
    <text evidence="2">The sequence shown here is derived from an EMBL/GenBank/DDBJ whole genome shotgun (WGS) entry which is preliminary data.</text>
</comment>
<keyword evidence="1" id="KW-0812">Transmembrane</keyword>
<evidence type="ECO:0000313" key="2">
    <source>
        <dbReference type="EMBL" id="KAF7995721.1"/>
    </source>
</evidence>
<evidence type="ECO:0000313" key="3">
    <source>
        <dbReference type="Proteomes" id="UP000639338"/>
    </source>
</evidence>
<dbReference type="AlphaFoldDB" id="A0A834Y0L2"/>
<name>A0A834Y0L2_APHGI</name>
<keyword evidence="1" id="KW-0472">Membrane</keyword>
<feature type="transmembrane region" description="Helical" evidence="1">
    <location>
        <begin position="115"/>
        <end position="135"/>
    </location>
</feature>
<sequence length="201" mass="21940">MFEDENNPKVYLGQNSKLKRSKEISVKIMAQLLKIIITVLFFGALASAYQQEDYAVQEKRQDNSDTPLVTLAKMTGSMINLMHSAPGPATSWASLLVTSVVPFANYLYAYGGKGAILLSQSILVIVVGLIITWTMCTMTPFCTINYGAIGFGNPNGPSKVMEYNKMFMSPDGINSLTAAVAQAIDTNGPRVPIPNYSQSYY</sequence>
<protein>
    <submittedName>
        <fullName evidence="2">Uncharacterized protein</fullName>
    </submittedName>
</protein>
<evidence type="ECO:0000256" key="1">
    <source>
        <dbReference type="SAM" id="Phobius"/>
    </source>
</evidence>
<proteinExistence type="predicted"/>
<reference evidence="2 3" key="1">
    <citation type="submission" date="2020-08" db="EMBL/GenBank/DDBJ databases">
        <title>Aphidius gifuensis genome sequencing and assembly.</title>
        <authorList>
            <person name="Du Z."/>
        </authorList>
    </citation>
    <scope>NUCLEOTIDE SEQUENCE [LARGE SCALE GENOMIC DNA]</scope>
    <source>
        <strain evidence="2">YNYX2018</strain>
        <tissue evidence="2">Adults</tissue>
    </source>
</reference>
<feature type="transmembrane region" description="Helical" evidence="1">
    <location>
        <begin position="89"/>
        <end position="108"/>
    </location>
</feature>
<dbReference type="Proteomes" id="UP000639338">
    <property type="component" value="Unassembled WGS sequence"/>
</dbReference>
<keyword evidence="1" id="KW-1133">Transmembrane helix</keyword>
<keyword evidence="3" id="KW-1185">Reference proteome</keyword>
<gene>
    <name evidence="2" type="ORF">HCN44_006828</name>
</gene>
<organism evidence="2 3">
    <name type="scientific">Aphidius gifuensis</name>
    <name type="common">Parasitoid wasp</name>
    <dbReference type="NCBI Taxonomy" id="684658"/>
    <lineage>
        <taxon>Eukaryota</taxon>
        <taxon>Metazoa</taxon>
        <taxon>Ecdysozoa</taxon>
        <taxon>Arthropoda</taxon>
        <taxon>Hexapoda</taxon>
        <taxon>Insecta</taxon>
        <taxon>Pterygota</taxon>
        <taxon>Neoptera</taxon>
        <taxon>Endopterygota</taxon>
        <taxon>Hymenoptera</taxon>
        <taxon>Apocrita</taxon>
        <taxon>Ichneumonoidea</taxon>
        <taxon>Braconidae</taxon>
        <taxon>Aphidiinae</taxon>
        <taxon>Aphidius</taxon>
    </lineage>
</organism>
<dbReference type="EMBL" id="JACMRX010000002">
    <property type="protein sequence ID" value="KAF7995721.1"/>
    <property type="molecule type" value="Genomic_DNA"/>
</dbReference>